<protein>
    <submittedName>
        <fullName evidence="1">Uncharacterized protein</fullName>
    </submittedName>
</protein>
<dbReference type="InterPro" id="IPR036770">
    <property type="entry name" value="Ankyrin_rpt-contain_sf"/>
</dbReference>
<dbReference type="Gene3D" id="1.25.40.20">
    <property type="entry name" value="Ankyrin repeat-containing domain"/>
    <property type="match status" value="1"/>
</dbReference>
<name>A0ABY7FLG9_MYAAR</name>
<sequence>METVVLTMEYPLVVYTSALRDDIGISRKHISSLGADRKWDSLLEKIRSDSSLVNTCRLPENKDSPVDLNTPLHWAAIGSAPSDVFENLIALNSARSLKNADGKTPYDIAKENGLGDSIEDMLELPQKVKENTKYMDKMEKGLKKAIEGRVADLIEKNGQQLPQLAFLYEFGELWYAVPGMYGGFSVEEHAKGVQASSWCRVAGGSGQRHVIDRDGNVELVEEGFV</sequence>
<dbReference type="SUPFAM" id="SSF48403">
    <property type="entry name" value="Ankyrin repeat"/>
    <property type="match status" value="1"/>
</dbReference>
<proteinExistence type="predicted"/>
<organism evidence="1 2">
    <name type="scientific">Mya arenaria</name>
    <name type="common">Soft-shell clam</name>
    <dbReference type="NCBI Taxonomy" id="6604"/>
    <lineage>
        <taxon>Eukaryota</taxon>
        <taxon>Metazoa</taxon>
        <taxon>Spiralia</taxon>
        <taxon>Lophotrochozoa</taxon>
        <taxon>Mollusca</taxon>
        <taxon>Bivalvia</taxon>
        <taxon>Autobranchia</taxon>
        <taxon>Heteroconchia</taxon>
        <taxon>Euheterodonta</taxon>
        <taxon>Imparidentia</taxon>
        <taxon>Neoheterodontei</taxon>
        <taxon>Myida</taxon>
        <taxon>Myoidea</taxon>
        <taxon>Myidae</taxon>
        <taxon>Mya</taxon>
    </lineage>
</organism>
<accession>A0ABY7FLG9</accession>
<gene>
    <name evidence="1" type="ORF">MAR_015550</name>
</gene>
<keyword evidence="2" id="KW-1185">Reference proteome</keyword>
<evidence type="ECO:0000313" key="1">
    <source>
        <dbReference type="EMBL" id="WAR21576.1"/>
    </source>
</evidence>
<evidence type="ECO:0000313" key="2">
    <source>
        <dbReference type="Proteomes" id="UP001164746"/>
    </source>
</evidence>
<dbReference type="EMBL" id="CP111023">
    <property type="protein sequence ID" value="WAR21576.1"/>
    <property type="molecule type" value="Genomic_DNA"/>
</dbReference>
<reference evidence="1" key="1">
    <citation type="submission" date="2022-11" db="EMBL/GenBank/DDBJ databases">
        <title>Centuries of genome instability and evolution in soft-shell clam transmissible cancer (bioRxiv).</title>
        <authorList>
            <person name="Hart S.F.M."/>
            <person name="Yonemitsu M.A."/>
            <person name="Giersch R.M."/>
            <person name="Beal B.F."/>
            <person name="Arriagada G."/>
            <person name="Davis B.W."/>
            <person name="Ostrander E.A."/>
            <person name="Goff S.P."/>
            <person name="Metzger M.J."/>
        </authorList>
    </citation>
    <scope>NUCLEOTIDE SEQUENCE</scope>
    <source>
        <strain evidence="1">MELC-2E11</strain>
        <tissue evidence="1">Siphon/mantle</tissue>
    </source>
</reference>
<dbReference type="Proteomes" id="UP001164746">
    <property type="component" value="Chromosome 12"/>
</dbReference>